<name>A0A1Y1MNC3_PHOPY</name>
<reference evidence="17" key="1">
    <citation type="journal article" date="2016" name="Sci. Rep.">
        <title>Molecular characterization of firefly nuptial gifts: a multi-omics approach sheds light on postcopulatory sexual selection.</title>
        <authorList>
            <person name="Al-Wathiqui N."/>
            <person name="Fallon T.R."/>
            <person name="South A."/>
            <person name="Weng J.K."/>
            <person name="Lewis S.M."/>
        </authorList>
    </citation>
    <scope>NUCLEOTIDE SEQUENCE</scope>
</reference>
<dbReference type="GO" id="GO:0015179">
    <property type="term" value="F:L-amino acid transmembrane transporter activity"/>
    <property type="evidence" value="ECO:0007669"/>
    <property type="project" value="TreeGrafter"/>
</dbReference>
<keyword evidence="3" id="KW-0813">Transport</keyword>
<feature type="transmembrane region" description="Helical" evidence="15">
    <location>
        <begin position="539"/>
        <end position="564"/>
    </location>
</feature>
<evidence type="ECO:0000256" key="6">
    <source>
        <dbReference type="ARBA" id="ARBA00022753"/>
    </source>
</evidence>
<keyword evidence="19" id="KW-1185">Reference proteome</keyword>
<keyword evidence="7" id="KW-0029">Amino-acid transport</keyword>
<feature type="transmembrane region" description="Helical" evidence="15">
    <location>
        <begin position="393"/>
        <end position="418"/>
    </location>
</feature>
<feature type="transmembrane region" description="Helical" evidence="15">
    <location>
        <begin position="139"/>
        <end position="160"/>
    </location>
</feature>
<reference evidence="18" key="3">
    <citation type="submission" date="2019-08" db="EMBL/GenBank/DDBJ databases">
        <authorList>
            <consortium name="Photinus pyralis genome working group"/>
            <person name="Fallon T.R."/>
            <person name="Sander Lower S.E."/>
            <person name="Weng J.-K."/>
        </authorList>
    </citation>
    <scope>NUCLEOTIDE SEQUENCE</scope>
    <source>
        <strain evidence="18">1611_PpyrPB1</strain>
        <tissue evidence="18">Whole body</tissue>
    </source>
</reference>
<evidence type="ECO:0000313" key="17">
    <source>
        <dbReference type="EMBL" id="JAV87173.1"/>
    </source>
</evidence>
<sequence length="566" mass="64206">MRDLIRHYAMLLKRRRSEDSGTETQSILSSQSSVASYGTGNIGMYDSETTDCETVTATPSPPGLSVPPQRTSIQRPYTFTDFESSIVDICIHEKERFPYIMQYPHLNGLLDISQKSLIQTKDPNDYVDIEMVPKTQGSLVTVFAIWNTIMGTSLLAMPWGMERAGLFPGILVNIVVAALCLYTCYLILRINEDHGVNGHQNEVSDLARILLGKWAEFIARIFSLIVLIGSNIVYWVLMSNFLYHSVRVLYGYLLSINGLPTNSTVICPKNSSNVTVVDPLDSKAEGFDRIWDIYSTTPVILAVLMFPLLNFKSPTFFTKFNSLGTLSVMYLLIFVAVKSSTWGINMDSWVIEFNIKSTFCALSGMLSLSYFIHNIIISIMRSNRNPKNNNRDLSIAFLLVTFTYMFIGVVFYICFPLAKDCIEDNILNNFEKFDTMTIVARLLLLFQLFTVFPLISFMLRTDVFKNINLYTNNLAYEFSYRKVVAVNIVIVTICILFACFLPKIGTLIRYTGALSGLVYIFFLPSLMKIASLMKKEKLTFVKLTVYVLIVIFGFLNLISQFFIIDK</sequence>
<dbReference type="GO" id="GO:0031902">
    <property type="term" value="C:late endosome membrane"/>
    <property type="evidence" value="ECO:0007669"/>
    <property type="project" value="UniProtKB-SubCell"/>
</dbReference>
<proteinExistence type="inferred from homology"/>
<evidence type="ECO:0000313" key="18">
    <source>
        <dbReference type="EMBL" id="KAB0791862.1"/>
    </source>
</evidence>
<dbReference type="GO" id="GO:0005765">
    <property type="term" value="C:lysosomal membrane"/>
    <property type="evidence" value="ECO:0007669"/>
    <property type="project" value="UniProtKB-SubCell"/>
</dbReference>
<reference evidence="18 19" key="2">
    <citation type="journal article" date="2018" name="Elife">
        <title>Firefly genomes illuminate parallel origins of bioluminescence in beetles.</title>
        <authorList>
            <person name="Fallon T.R."/>
            <person name="Lower S.E."/>
            <person name="Chang C.H."/>
            <person name="Bessho-Uehara M."/>
            <person name="Martin G.J."/>
            <person name="Bewick A.J."/>
            <person name="Behringer M."/>
            <person name="Debat H.J."/>
            <person name="Wong I."/>
            <person name="Day J.C."/>
            <person name="Suvorov A."/>
            <person name="Silva C.J."/>
            <person name="Stanger-Hall K.F."/>
            <person name="Hall D.W."/>
            <person name="Schmitz R.J."/>
            <person name="Nelson D.R."/>
            <person name="Lewis S.M."/>
            <person name="Shigenobu S."/>
            <person name="Bybee S.M."/>
            <person name="Larracuente A.M."/>
            <person name="Oba Y."/>
            <person name="Weng J.K."/>
        </authorList>
    </citation>
    <scope>NUCLEOTIDE SEQUENCE [LARGE SCALE GENOMIC DNA]</scope>
    <source>
        <strain evidence="18">1611_PpyrPB1</strain>
        <tissue evidence="18">Whole body</tissue>
    </source>
</reference>
<evidence type="ECO:0000256" key="5">
    <source>
        <dbReference type="ARBA" id="ARBA00022723"/>
    </source>
</evidence>
<dbReference type="InterPro" id="IPR013057">
    <property type="entry name" value="AA_transpt_TM"/>
</dbReference>
<feature type="domain" description="Amino acid transporter transmembrane" evidence="16">
    <location>
        <begin position="140"/>
        <end position="559"/>
    </location>
</feature>
<keyword evidence="4 15" id="KW-0812">Transmembrane</keyword>
<evidence type="ECO:0000256" key="7">
    <source>
        <dbReference type="ARBA" id="ARBA00022970"/>
    </source>
</evidence>
<evidence type="ECO:0000256" key="8">
    <source>
        <dbReference type="ARBA" id="ARBA00022989"/>
    </source>
</evidence>
<evidence type="ECO:0000256" key="13">
    <source>
        <dbReference type="ARBA" id="ARBA00023228"/>
    </source>
</evidence>
<feature type="transmembrane region" description="Helical" evidence="15">
    <location>
        <begin position="166"/>
        <end position="188"/>
    </location>
</feature>
<keyword evidence="8 15" id="KW-1133">Transmembrane helix</keyword>
<keyword evidence="9" id="KW-0915">Sodium</keyword>
<dbReference type="Pfam" id="PF01490">
    <property type="entry name" value="Aa_trans"/>
    <property type="match status" value="1"/>
</dbReference>
<evidence type="ECO:0000256" key="12">
    <source>
        <dbReference type="ARBA" id="ARBA00023180"/>
    </source>
</evidence>
<keyword evidence="13" id="KW-0458">Lysosome</keyword>
<dbReference type="InParanoid" id="A0A1Y1MNC3"/>
<feature type="transmembrane region" description="Helical" evidence="15">
    <location>
        <begin position="217"/>
        <end position="237"/>
    </location>
</feature>
<feature type="transmembrane region" description="Helical" evidence="15">
    <location>
        <begin position="353"/>
        <end position="372"/>
    </location>
</feature>
<protein>
    <recommendedName>
        <fullName evidence="16">Amino acid transporter transmembrane domain-containing protein</fullName>
    </recommendedName>
</protein>
<dbReference type="PANTHER" id="PTHR22950">
    <property type="entry name" value="AMINO ACID TRANSPORTER"/>
    <property type="match status" value="1"/>
</dbReference>
<accession>A0A1Y1MNC3</accession>
<evidence type="ECO:0000256" key="10">
    <source>
        <dbReference type="ARBA" id="ARBA00023136"/>
    </source>
</evidence>
<dbReference type="OrthoDB" id="294730at2759"/>
<comment type="similarity">
    <text evidence="14">Belongs to the amino acid/polyamine transporter 2 family. SLC38A9 subfamily.</text>
</comment>
<dbReference type="EMBL" id="GEZM01026177">
    <property type="protein sequence ID" value="JAV87173.1"/>
    <property type="molecule type" value="Transcribed_RNA"/>
</dbReference>
<evidence type="ECO:0000313" key="19">
    <source>
        <dbReference type="Proteomes" id="UP000327044"/>
    </source>
</evidence>
<evidence type="ECO:0000256" key="9">
    <source>
        <dbReference type="ARBA" id="ARBA00023053"/>
    </source>
</evidence>
<comment type="subcellular location">
    <subcellularLocation>
        <location evidence="1">Late endosome membrane</location>
        <topology evidence="1">Multi-pass membrane protein</topology>
    </subcellularLocation>
    <subcellularLocation>
        <location evidence="2">Lysosome membrane</location>
        <topology evidence="2">Multi-pass membrane protein</topology>
    </subcellularLocation>
</comment>
<dbReference type="AlphaFoldDB" id="A0A1Y1MNC3"/>
<feature type="transmembrane region" description="Helical" evidence="15">
    <location>
        <begin position="438"/>
        <end position="459"/>
    </location>
</feature>
<evidence type="ECO:0000256" key="14">
    <source>
        <dbReference type="ARBA" id="ARBA00038442"/>
    </source>
</evidence>
<gene>
    <name evidence="18" type="ORF">PPYR_03662</name>
</gene>
<evidence type="ECO:0000256" key="2">
    <source>
        <dbReference type="ARBA" id="ARBA00004155"/>
    </source>
</evidence>
<feature type="transmembrane region" description="Helical" evidence="15">
    <location>
        <begin position="480"/>
        <end position="501"/>
    </location>
</feature>
<dbReference type="Proteomes" id="UP000327044">
    <property type="component" value="Unassembled WGS sequence"/>
</dbReference>
<keyword evidence="10 15" id="KW-0472">Membrane</keyword>
<feature type="transmembrane region" description="Helical" evidence="15">
    <location>
        <begin position="507"/>
        <end position="527"/>
    </location>
</feature>
<keyword evidence="11" id="KW-1015">Disulfide bond</keyword>
<feature type="transmembrane region" description="Helical" evidence="15">
    <location>
        <begin position="293"/>
        <end position="311"/>
    </location>
</feature>
<evidence type="ECO:0000256" key="3">
    <source>
        <dbReference type="ARBA" id="ARBA00022448"/>
    </source>
</evidence>
<evidence type="ECO:0000256" key="4">
    <source>
        <dbReference type="ARBA" id="ARBA00022692"/>
    </source>
</evidence>
<evidence type="ECO:0000256" key="15">
    <source>
        <dbReference type="SAM" id="Phobius"/>
    </source>
</evidence>
<evidence type="ECO:0000256" key="1">
    <source>
        <dbReference type="ARBA" id="ARBA00004107"/>
    </source>
</evidence>
<evidence type="ECO:0000259" key="16">
    <source>
        <dbReference type="Pfam" id="PF01490"/>
    </source>
</evidence>
<organism evidence="17">
    <name type="scientific">Photinus pyralis</name>
    <name type="common">Common eastern firefly</name>
    <name type="synonym">Lampyris pyralis</name>
    <dbReference type="NCBI Taxonomy" id="7054"/>
    <lineage>
        <taxon>Eukaryota</taxon>
        <taxon>Metazoa</taxon>
        <taxon>Ecdysozoa</taxon>
        <taxon>Arthropoda</taxon>
        <taxon>Hexapoda</taxon>
        <taxon>Insecta</taxon>
        <taxon>Pterygota</taxon>
        <taxon>Neoptera</taxon>
        <taxon>Endopterygota</taxon>
        <taxon>Coleoptera</taxon>
        <taxon>Polyphaga</taxon>
        <taxon>Elateriformia</taxon>
        <taxon>Elateroidea</taxon>
        <taxon>Lampyridae</taxon>
        <taxon>Lampyrinae</taxon>
        <taxon>Photinus</taxon>
    </lineage>
</organism>
<keyword evidence="6" id="KW-0967">Endosome</keyword>
<dbReference type="EMBL" id="VVIM01000011">
    <property type="protein sequence ID" value="KAB0791862.1"/>
    <property type="molecule type" value="Genomic_DNA"/>
</dbReference>
<keyword evidence="12" id="KW-0325">Glycoprotein</keyword>
<evidence type="ECO:0000256" key="11">
    <source>
        <dbReference type="ARBA" id="ARBA00023157"/>
    </source>
</evidence>
<dbReference type="GO" id="GO:0046872">
    <property type="term" value="F:metal ion binding"/>
    <property type="evidence" value="ECO:0007669"/>
    <property type="project" value="UniProtKB-KW"/>
</dbReference>
<dbReference type="PANTHER" id="PTHR22950:SF244">
    <property type="entry name" value="NEUTRAL AMINO ACID TRANSPORTER 9"/>
    <property type="match status" value="1"/>
</dbReference>
<keyword evidence="5" id="KW-0479">Metal-binding</keyword>
<feature type="transmembrane region" description="Helical" evidence="15">
    <location>
        <begin position="323"/>
        <end position="341"/>
    </location>
</feature>